<name>A0ABR6RIZ4_9BURK</name>
<protein>
    <submittedName>
        <fullName evidence="2">Osmotically-inducible protein OsmY</fullName>
    </submittedName>
</protein>
<proteinExistence type="predicted"/>
<feature type="domain" description="BON" evidence="1">
    <location>
        <begin position="59"/>
        <end position="127"/>
    </location>
</feature>
<dbReference type="PROSITE" id="PS50914">
    <property type="entry name" value="BON"/>
    <property type="match status" value="1"/>
</dbReference>
<sequence length="128" mass="13676">MAIVLGISAPWWLVEADAMGTGQQVAQWVHSLHQRLRNSGARVNATVEQTASRQRALAEDDAISAAVSDALAATQNDDLRMLQVETGNAMVTLQGTLPSSDLRDRAIAITEGVSGVHGVFSLIQIQTR</sequence>
<dbReference type="Proteomes" id="UP000562492">
    <property type="component" value="Unassembled WGS sequence"/>
</dbReference>
<organism evidence="2 3">
    <name type="scientific">Comamonas odontotermitis</name>
    <dbReference type="NCBI Taxonomy" id="379895"/>
    <lineage>
        <taxon>Bacteria</taxon>
        <taxon>Pseudomonadati</taxon>
        <taxon>Pseudomonadota</taxon>
        <taxon>Betaproteobacteria</taxon>
        <taxon>Burkholderiales</taxon>
        <taxon>Comamonadaceae</taxon>
        <taxon>Comamonas</taxon>
    </lineage>
</organism>
<accession>A0ABR6RIZ4</accession>
<dbReference type="Pfam" id="PF04972">
    <property type="entry name" value="BON"/>
    <property type="match status" value="1"/>
</dbReference>
<comment type="caution">
    <text evidence="2">The sequence shown here is derived from an EMBL/GenBank/DDBJ whole genome shotgun (WGS) entry which is preliminary data.</text>
</comment>
<gene>
    <name evidence="2" type="ORF">HNP33_003260</name>
</gene>
<dbReference type="RefSeq" id="WP_184710325.1">
    <property type="nucleotide sequence ID" value="NZ_JACHKZ010000024.1"/>
</dbReference>
<dbReference type="EMBL" id="JACHKZ010000024">
    <property type="protein sequence ID" value="MBB6579150.1"/>
    <property type="molecule type" value="Genomic_DNA"/>
</dbReference>
<dbReference type="Gene3D" id="3.30.1340.30">
    <property type="match status" value="1"/>
</dbReference>
<reference evidence="2 3" key="1">
    <citation type="submission" date="2020-08" db="EMBL/GenBank/DDBJ databases">
        <title>Functional genomics of gut bacteria from endangered species of beetles.</title>
        <authorList>
            <person name="Carlos-Shanley C."/>
        </authorList>
    </citation>
    <scope>NUCLEOTIDE SEQUENCE [LARGE SCALE GENOMIC DNA]</scope>
    <source>
        <strain evidence="2 3">S00124</strain>
    </source>
</reference>
<evidence type="ECO:0000313" key="3">
    <source>
        <dbReference type="Proteomes" id="UP000562492"/>
    </source>
</evidence>
<dbReference type="InterPro" id="IPR007055">
    <property type="entry name" value="BON_dom"/>
</dbReference>
<evidence type="ECO:0000259" key="1">
    <source>
        <dbReference type="PROSITE" id="PS50914"/>
    </source>
</evidence>
<keyword evidence="3" id="KW-1185">Reference proteome</keyword>
<evidence type="ECO:0000313" key="2">
    <source>
        <dbReference type="EMBL" id="MBB6579150.1"/>
    </source>
</evidence>